<dbReference type="EMBL" id="JRLF01000006">
    <property type="protein sequence ID" value="KQB42510.1"/>
    <property type="molecule type" value="Genomic_DNA"/>
</dbReference>
<dbReference type="Proteomes" id="UP000050443">
    <property type="component" value="Unassembled WGS sequence"/>
</dbReference>
<dbReference type="AlphaFoldDB" id="A0A0Q0W7P6"/>
<protein>
    <submittedName>
        <fullName evidence="1">Uncharacterized protein</fullName>
    </submittedName>
</protein>
<dbReference type="PATRIC" id="fig|362413.3.peg.3440"/>
<organism evidence="1 2">
    <name type="scientific">Flavobacterium aquidurense</name>
    <dbReference type="NCBI Taxonomy" id="362413"/>
    <lineage>
        <taxon>Bacteria</taxon>
        <taxon>Pseudomonadati</taxon>
        <taxon>Bacteroidota</taxon>
        <taxon>Flavobacteriia</taxon>
        <taxon>Flavobacteriales</taxon>
        <taxon>Flavobacteriaceae</taxon>
        <taxon>Flavobacterium</taxon>
    </lineage>
</organism>
<proteinExistence type="predicted"/>
<evidence type="ECO:0000313" key="1">
    <source>
        <dbReference type="EMBL" id="KQB42510.1"/>
    </source>
</evidence>
<name>A0A0Q0W7P6_9FLAO</name>
<gene>
    <name evidence="1" type="ORF">RC62_3517</name>
</gene>
<comment type="caution">
    <text evidence="1">The sequence shown here is derived from an EMBL/GenBank/DDBJ whole genome shotgun (WGS) entry which is preliminary data.</text>
</comment>
<sequence length="44" mass="5363">MFRTICQFKKKTPIEDNWRLLAFVTSTIQIPNHFMQDLKKLAYF</sequence>
<evidence type="ECO:0000313" key="2">
    <source>
        <dbReference type="Proteomes" id="UP000050443"/>
    </source>
</evidence>
<accession>A0A0Q0W7P6</accession>
<reference evidence="1 2" key="1">
    <citation type="submission" date="2014-09" db="EMBL/GenBank/DDBJ databases">
        <title>Genome sequence of Flavobacterium aquidurense RC62.</title>
        <authorList>
            <person name="Kim J.F."/>
            <person name="Kwak M.-J."/>
        </authorList>
    </citation>
    <scope>NUCLEOTIDE SEQUENCE [LARGE SCALE GENOMIC DNA]</scope>
    <source>
        <strain evidence="1 2">RC62</strain>
    </source>
</reference>